<reference evidence="1" key="2">
    <citation type="journal article" date="2022" name="New Phytol.">
        <title>Evolutionary transition to the ectomycorrhizal habit in the genomes of a hyperdiverse lineage of mushroom-forming fungi.</title>
        <authorList>
            <person name="Looney B."/>
            <person name="Miyauchi S."/>
            <person name="Morin E."/>
            <person name="Drula E."/>
            <person name="Courty P.E."/>
            <person name="Kohler A."/>
            <person name="Kuo A."/>
            <person name="LaButti K."/>
            <person name="Pangilinan J."/>
            <person name="Lipzen A."/>
            <person name="Riley R."/>
            <person name="Andreopoulos W."/>
            <person name="He G."/>
            <person name="Johnson J."/>
            <person name="Nolan M."/>
            <person name="Tritt A."/>
            <person name="Barry K.W."/>
            <person name="Grigoriev I.V."/>
            <person name="Nagy L.G."/>
            <person name="Hibbett D."/>
            <person name="Henrissat B."/>
            <person name="Matheny P.B."/>
            <person name="Labbe J."/>
            <person name="Martin F.M."/>
        </authorList>
    </citation>
    <scope>NUCLEOTIDE SEQUENCE</scope>
    <source>
        <strain evidence="1">EC-137</strain>
    </source>
</reference>
<dbReference type="Proteomes" id="UP000814128">
    <property type="component" value="Unassembled WGS sequence"/>
</dbReference>
<organism evidence="1 2">
    <name type="scientific">Vararia minispora EC-137</name>
    <dbReference type="NCBI Taxonomy" id="1314806"/>
    <lineage>
        <taxon>Eukaryota</taxon>
        <taxon>Fungi</taxon>
        <taxon>Dikarya</taxon>
        <taxon>Basidiomycota</taxon>
        <taxon>Agaricomycotina</taxon>
        <taxon>Agaricomycetes</taxon>
        <taxon>Russulales</taxon>
        <taxon>Lachnocladiaceae</taxon>
        <taxon>Vararia</taxon>
    </lineage>
</organism>
<name>A0ACB8QI37_9AGAM</name>
<dbReference type="EMBL" id="MU273583">
    <property type="protein sequence ID" value="KAI0031358.1"/>
    <property type="molecule type" value="Genomic_DNA"/>
</dbReference>
<gene>
    <name evidence="1" type="ORF">K488DRAFT_86899</name>
</gene>
<protein>
    <submittedName>
        <fullName evidence="1">Amino acid/polyamine transporter I</fullName>
    </submittedName>
</protein>
<keyword evidence="2" id="KW-1185">Reference proteome</keyword>
<evidence type="ECO:0000313" key="1">
    <source>
        <dbReference type="EMBL" id="KAI0031358.1"/>
    </source>
</evidence>
<comment type="caution">
    <text evidence="1">The sequence shown here is derived from an EMBL/GenBank/DDBJ whole genome shotgun (WGS) entry which is preliminary data.</text>
</comment>
<sequence>MFDDAYRRGSLSSLAKEPHPDDGPITTINEAGQDGESFDAVPPEKRTIGFVSAIFLIFNRVIGAGIFATPSSILASTGSVGLALFTWLIGALIATAGLAVYVEFGTGLPRSGGELTYLTYIFTKPRYLAIAMYAAYAVTMPWPAGNAIVFGQYILLAAGREVTQWNQRGIGIACVTFCLILHGCFLQWGLRLQNALGTFKIAVLLLIAVSGWAALAGHIRLPEDQKPHNFRNAFEGTSSNANAFVTGLYNVIWSFIGYSNVNYSLSEVKNPVRTLKIAGPLAIAFVSVVYMLVNVAYFAAVSKEEILASGQTIAALYFRNMFGASAGRALSVFVALSALGNVLSVLFSIGRINQELGRLGVLPYSRFWASSKPFGAPLAGLALQWLMCVIVILGPPPGDAYNFILNLVSYPLSIINALISGGLLVLYTPFAARLGFHWAPPFRATFPIVSFFFLSNVFLSVAPLVPPAPGQSVYKSLPYWLHVVVGAGIFVVGGVYWILWARVLPRLGGYRLERHDELQEDGVSRSVFVSVPIQK</sequence>
<reference evidence="1" key="1">
    <citation type="submission" date="2021-02" db="EMBL/GenBank/DDBJ databases">
        <authorList>
            <consortium name="DOE Joint Genome Institute"/>
            <person name="Ahrendt S."/>
            <person name="Looney B.P."/>
            <person name="Miyauchi S."/>
            <person name="Morin E."/>
            <person name="Drula E."/>
            <person name="Courty P.E."/>
            <person name="Chicoki N."/>
            <person name="Fauchery L."/>
            <person name="Kohler A."/>
            <person name="Kuo A."/>
            <person name="Labutti K."/>
            <person name="Pangilinan J."/>
            <person name="Lipzen A."/>
            <person name="Riley R."/>
            <person name="Andreopoulos W."/>
            <person name="He G."/>
            <person name="Johnson J."/>
            <person name="Barry K.W."/>
            <person name="Grigoriev I.V."/>
            <person name="Nagy L."/>
            <person name="Hibbett D."/>
            <person name="Henrissat B."/>
            <person name="Matheny P.B."/>
            <person name="Labbe J."/>
            <person name="Martin F."/>
        </authorList>
    </citation>
    <scope>NUCLEOTIDE SEQUENCE</scope>
    <source>
        <strain evidence="1">EC-137</strain>
    </source>
</reference>
<accession>A0ACB8QI37</accession>
<evidence type="ECO:0000313" key="2">
    <source>
        <dbReference type="Proteomes" id="UP000814128"/>
    </source>
</evidence>
<proteinExistence type="predicted"/>